<keyword evidence="2 11" id="KW-0554">One-carbon metabolism</keyword>
<keyword evidence="3 11" id="KW-0028">Amino-acid biosynthesis</keyword>
<dbReference type="NCBIfam" id="NF010785">
    <property type="entry name" value="PRK14188.1"/>
    <property type="match status" value="1"/>
</dbReference>
<evidence type="ECO:0000256" key="2">
    <source>
        <dbReference type="ARBA" id="ARBA00022563"/>
    </source>
</evidence>
<keyword evidence="6 11" id="KW-0521">NADP</keyword>
<proteinExistence type="inferred from homology"/>
<dbReference type="PROSITE" id="PS00767">
    <property type="entry name" value="THF_DHG_CYH_2"/>
    <property type="match status" value="1"/>
</dbReference>
<name>A0ABM9DAW8_9BACT</name>
<dbReference type="PANTHER" id="PTHR48099:SF5">
    <property type="entry name" value="C-1-TETRAHYDROFOLATE SYNTHASE, CYTOPLASMIC"/>
    <property type="match status" value="1"/>
</dbReference>
<comment type="caution">
    <text evidence="11">Lacks conserved residue(s) required for the propagation of feature annotation.</text>
</comment>
<gene>
    <name evidence="11 14" type="primary">folD</name>
    <name evidence="14" type="ORF">GEAMG1_2543</name>
</gene>
<organism evidence="14 15">
    <name type="scientific">Trichlorobacter ammonificans</name>
    <dbReference type="NCBI Taxonomy" id="2916410"/>
    <lineage>
        <taxon>Bacteria</taxon>
        <taxon>Pseudomonadati</taxon>
        <taxon>Thermodesulfobacteriota</taxon>
        <taxon>Desulfuromonadia</taxon>
        <taxon>Geobacterales</taxon>
        <taxon>Geobacteraceae</taxon>
        <taxon>Trichlorobacter</taxon>
    </lineage>
</organism>
<dbReference type="InterPro" id="IPR020630">
    <property type="entry name" value="THF_DH/CycHdrlase_cat_dom"/>
</dbReference>
<dbReference type="EC" id="3.5.4.9" evidence="11"/>
<dbReference type="PRINTS" id="PR00085">
    <property type="entry name" value="THFDHDRGNASE"/>
</dbReference>
<evidence type="ECO:0000256" key="1">
    <source>
        <dbReference type="ARBA" id="ARBA00004777"/>
    </source>
</evidence>
<dbReference type="NCBIfam" id="NF008058">
    <property type="entry name" value="PRK10792.1"/>
    <property type="match status" value="1"/>
</dbReference>
<evidence type="ECO:0000259" key="13">
    <source>
        <dbReference type="Pfam" id="PF02882"/>
    </source>
</evidence>
<comment type="similarity">
    <text evidence="11">Belongs to the tetrahydrofolate dehydrogenase/cyclohydrolase family.</text>
</comment>
<dbReference type="PANTHER" id="PTHR48099">
    <property type="entry name" value="C-1-TETRAHYDROFOLATE SYNTHASE, CYTOPLASMIC-RELATED"/>
    <property type="match status" value="1"/>
</dbReference>
<keyword evidence="9 11" id="KW-0486">Methionine biosynthesis</keyword>
<evidence type="ECO:0000256" key="11">
    <source>
        <dbReference type="HAMAP-Rule" id="MF_01576"/>
    </source>
</evidence>
<dbReference type="InterPro" id="IPR020867">
    <property type="entry name" value="THF_DH/CycHdrlase_CS"/>
</dbReference>
<evidence type="ECO:0000256" key="7">
    <source>
        <dbReference type="ARBA" id="ARBA00023002"/>
    </source>
</evidence>
<sequence>MTAQVIDGKAIAARVRQRIGERVAELKAKGVTPGLAVVLVGDDPASRVYVGMKKKNCIELGMYSADHELPESTSEADLLALIGQLNADERVHGILVQLPLPSHIDSDKVLEAISPDKDADGFHPFNVGRLAIGKPTFQPCTPYGVMVMLDEIGYDLTGKEVVVVGRSNIVGKPVALMCLARHATVTICHSRTKDLAEVVRRADVVIAAVGKAEMVKGDWIKPGAVVIDVGINRVGEKKLVGDVEYAAAAERASAITPVPGGVGPMTIAMLLQNTLESAERKLRQ</sequence>
<evidence type="ECO:0000313" key="14">
    <source>
        <dbReference type="EMBL" id="CAH2032379.1"/>
    </source>
</evidence>
<reference evidence="14 15" key="1">
    <citation type="submission" date="2022-03" db="EMBL/GenBank/DDBJ databases">
        <authorList>
            <person name="Koch H."/>
        </authorList>
    </citation>
    <scope>NUCLEOTIDE SEQUENCE [LARGE SCALE GENOMIC DNA]</scope>
    <source>
        <strain evidence="14 15">G1</strain>
    </source>
</reference>
<dbReference type="Gene3D" id="3.40.50.10860">
    <property type="entry name" value="Leucine Dehydrogenase, chain A, domain 1"/>
    <property type="match status" value="1"/>
</dbReference>
<dbReference type="Pfam" id="PF02882">
    <property type="entry name" value="THF_DHG_CYH_C"/>
    <property type="match status" value="1"/>
</dbReference>
<comment type="pathway">
    <text evidence="1 11">One-carbon metabolism; tetrahydrofolate interconversion.</text>
</comment>
<dbReference type="HAMAP" id="MF_01576">
    <property type="entry name" value="THF_DHG_CYH"/>
    <property type="match status" value="1"/>
</dbReference>
<comment type="function">
    <text evidence="11">Catalyzes the oxidation of 5,10-methylenetetrahydrofolate to 5,10-methenyltetrahydrofolate and then the hydrolysis of 5,10-methenyltetrahydrofolate to 10-formyltetrahydrofolate.</text>
</comment>
<evidence type="ECO:0000256" key="8">
    <source>
        <dbReference type="ARBA" id="ARBA00023102"/>
    </source>
</evidence>
<evidence type="ECO:0000256" key="5">
    <source>
        <dbReference type="ARBA" id="ARBA00022801"/>
    </source>
</evidence>
<dbReference type="Pfam" id="PF00763">
    <property type="entry name" value="THF_DHG_CYH"/>
    <property type="match status" value="1"/>
</dbReference>
<dbReference type="Gene3D" id="3.40.50.720">
    <property type="entry name" value="NAD(P)-binding Rossmann-like Domain"/>
    <property type="match status" value="1"/>
</dbReference>
<evidence type="ECO:0000256" key="3">
    <source>
        <dbReference type="ARBA" id="ARBA00022605"/>
    </source>
</evidence>
<dbReference type="SUPFAM" id="SSF53223">
    <property type="entry name" value="Aminoacid dehydrogenase-like, N-terminal domain"/>
    <property type="match status" value="1"/>
</dbReference>
<dbReference type="InterPro" id="IPR036291">
    <property type="entry name" value="NAD(P)-bd_dom_sf"/>
</dbReference>
<dbReference type="InterPro" id="IPR000672">
    <property type="entry name" value="THF_DH/CycHdrlase"/>
</dbReference>
<dbReference type="EMBL" id="OW150024">
    <property type="protein sequence ID" value="CAH2032379.1"/>
    <property type="molecule type" value="Genomic_DNA"/>
</dbReference>
<comment type="catalytic activity">
    <reaction evidence="11">
        <text>(6R)-5,10-methylene-5,6,7,8-tetrahydrofolate + NADP(+) = (6R)-5,10-methenyltetrahydrofolate + NADPH</text>
        <dbReference type="Rhea" id="RHEA:22812"/>
        <dbReference type="ChEBI" id="CHEBI:15636"/>
        <dbReference type="ChEBI" id="CHEBI:57455"/>
        <dbReference type="ChEBI" id="CHEBI:57783"/>
        <dbReference type="ChEBI" id="CHEBI:58349"/>
        <dbReference type="EC" id="1.5.1.5"/>
    </reaction>
</comment>
<dbReference type="GO" id="GO:0004477">
    <property type="term" value="F:methenyltetrahydrofolate cyclohydrolase activity"/>
    <property type="evidence" value="ECO:0007669"/>
    <property type="project" value="UniProtKB-EC"/>
</dbReference>
<dbReference type="NCBIfam" id="NF010783">
    <property type="entry name" value="PRK14186.1"/>
    <property type="match status" value="1"/>
</dbReference>
<feature type="binding site" evidence="11">
    <location>
        <position position="231"/>
    </location>
    <ligand>
        <name>NADP(+)</name>
        <dbReference type="ChEBI" id="CHEBI:58349"/>
    </ligand>
</feature>
<dbReference type="Proteomes" id="UP001295463">
    <property type="component" value="Chromosome"/>
</dbReference>
<keyword evidence="10 11" id="KW-0511">Multifunctional enzyme</keyword>
<dbReference type="RefSeq" id="WP_305733133.1">
    <property type="nucleotide sequence ID" value="NZ_OW150024.1"/>
</dbReference>
<keyword evidence="5 11" id="KW-0378">Hydrolase</keyword>
<accession>A0ABM9DAW8</accession>
<comment type="catalytic activity">
    <reaction evidence="11">
        <text>(6R)-5,10-methenyltetrahydrofolate + H2O = (6R)-10-formyltetrahydrofolate + H(+)</text>
        <dbReference type="Rhea" id="RHEA:23700"/>
        <dbReference type="ChEBI" id="CHEBI:15377"/>
        <dbReference type="ChEBI" id="CHEBI:15378"/>
        <dbReference type="ChEBI" id="CHEBI:57455"/>
        <dbReference type="ChEBI" id="CHEBI:195366"/>
        <dbReference type="EC" id="3.5.4.9"/>
    </reaction>
</comment>
<feature type="domain" description="Tetrahydrofolate dehydrogenase/cyclohydrolase NAD(P)-binding" evidence="13">
    <location>
        <begin position="139"/>
        <end position="281"/>
    </location>
</feature>
<keyword evidence="4 11" id="KW-0658">Purine biosynthesis</keyword>
<protein>
    <recommendedName>
        <fullName evidence="11">Bifunctional protein FolD</fullName>
    </recommendedName>
    <domain>
        <recommendedName>
            <fullName evidence="11">Methylenetetrahydrofolate dehydrogenase</fullName>
            <ecNumber evidence="11">1.5.1.5</ecNumber>
        </recommendedName>
    </domain>
    <domain>
        <recommendedName>
            <fullName evidence="11">Methenyltetrahydrofolate cyclohydrolase</fullName>
            <ecNumber evidence="11">3.5.4.9</ecNumber>
        </recommendedName>
    </domain>
</protein>
<dbReference type="InterPro" id="IPR020631">
    <property type="entry name" value="THF_DH/CycHdrlase_NAD-bd_dom"/>
</dbReference>
<evidence type="ECO:0000259" key="12">
    <source>
        <dbReference type="Pfam" id="PF00763"/>
    </source>
</evidence>
<evidence type="ECO:0000256" key="9">
    <source>
        <dbReference type="ARBA" id="ARBA00023167"/>
    </source>
</evidence>
<keyword evidence="15" id="KW-1185">Reference proteome</keyword>
<keyword evidence="8 11" id="KW-0368">Histidine biosynthesis</keyword>
<dbReference type="NCBIfam" id="NF010786">
    <property type="entry name" value="PRK14189.1"/>
    <property type="match status" value="1"/>
</dbReference>
<dbReference type="GO" id="GO:0004488">
    <property type="term" value="F:methylenetetrahydrofolate dehydrogenase (NADP+) activity"/>
    <property type="evidence" value="ECO:0007669"/>
    <property type="project" value="UniProtKB-EC"/>
</dbReference>
<evidence type="ECO:0000313" key="15">
    <source>
        <dbReference type="Proteomes" id="UP001295463"/>
    </source>
</evidence>
<keyword evidence="7 11" id="KW-0560">Oxidoreductase</keyword>
<feature type="domain" description="Tetrahydrofolate dehydrogenase/cyclohydrolase catalytic" evidence="12">
    <location>
        <begin position="6"/>
        <end position="120"/>
    </location>
</feature>
<dbReference type="InterPro" id="IPR046346">
    <property type="entry name" value="Aminoacid_DH-like_N_sf"/>
</dbReference>
<dbReference type="CDD" id="cd01080">
    <property type="entry name" value="NAD_bind_m-THF_DH_Cyclohyd"/>
    <property type="match status" value="1"/>
</dbReference>
<dbReference type="SUPFAM" id="SSF51735">
    <property type="entry name" value="NAD(P)-binding Rossmann-fold domains"/>
    <property type="match status" value="1"/>
</dbReference>
<evidence type="ECO:0000256" key="10">
    <source>
        <dbReference type="ARBA" id="ARBA00023268"/>
    </source>
</evidence>
<dbReference type="PROSITE" id="PS00766">
    <property type="entry name" value="THF_DHG_CYH_1"/>
    <property type="match status" value="1"/>
</dbReference>
<evidence type="ECO:0000256" key="4">
    <source>
        <dbReference type="ARBA" id="ARBA00022755"/>
    </source>
</evidence>
<dbReference type="EC" id="1.5.1.5" evidence="11"/>
<evidence type="ECO:0000256" key="6">
    <source>
        <dbReference type="ARBA" id="ARBA00022857"/>
    </source>
</evidence>
<feature type="binding site" evidence="11">
    <location>
        <begin position="165"/>
        <end position="167"/>
    </location>
    <ligand>
        <name>NADP(+)</name>
        <dbReference type="ChEBI" id="CHEBI:58349"/>
    </ligand>
</feature>
<comment type="subunit">
    <text evidence="11">Homodimer.</text>
</comment>